<evidence type="ECO:0000313" key="2">
    <source>
        <dbReference type="Proteomes" id="UP000030466"/>
    </source>
</evidence>
<dbReference type="AlphaFoldDB" id="A0A0A6VVX4"/>
<dbReference type="Proteomes" id="UP000030466">
    <property type="component" value="Unassembled WGS sequence"/>
</dbReference>
<dbReference type="InterPro" id="IPR011051">
    <property type="entry name" value="RmlC_Cupin_sf"/>
</dbReference>
<protein>
    <submittedName>
        <fullName evidence="1">Cupin</fullName>
    </submittedName>
</protein>
<proteinExistence type="predicted"/>
<dbReference type="Gene3D" id="2.60.120.10">
    <property type="entry name" value="Jelly Rolls"/>
    <property type="match status" value="1"/>
</dbReference>
<evidence type="ECO:0000313" key="1">
    <source>
        <dbReference type="EMBL" id="KHD98293.1"/>
    </source>
</evidence>
<organism evidence="1 2">
    <name type="scientific">Kocuria rosea subsp. polaris</name>
    <dbReference type="NCBI Taxonomy" id="136273"/>
    <lineage>
        <taxon>Bacteria</taxon>
        <taxon>Bacillati</taxon>
        <taxon>Actinomycetota</taxon>
        <taxon>Actinomycetes</taxon>
        <taxon>Micrococcales</taxon>
        <taxon>Micrococcaceae</taxon>
        <taxon>Kocuria</taxon>
    </lineage>
</organism>
<dbReference type="OrthoDB" id="5190473at2"/>
<dbReference type="EMBL" id="JSUH01000003">
    <property type="protein sequence ID" value="KHD98293.1"/>
    <property type="molecule type" value="Genomic_DNA"/>
</dbReference>
<name>A0A0A6VVX4_KOCRO</name>
<keyword evidence="2" id="KW-1185">Reference proteome</keyword>
<dbReference type="SUPFAM" id="SSF51182">
    <property type="entry name" value="RmlC-like cupins"/>
    <property type="match status" value="1"/>
</dbReference>
<accession>A0A0A6VVX4</accession>
<sequence length="116" mass="12450">MTRLDDLATANLTRARASGAGRSAELVVHDGVLRQTMMALCAGKELAEHVSPPAATLQLLRGRVRVLKRGQLAEELTAGELLSLTDSRHSVEALEDSVFLLTTVSRPSDGYDPRVA</sequence>
<comment type="caution">
    <text evidence="1">The sequence shown here is derived from an EMBL/GenBank/DDBJ whole genome shotgun (WGS) entry which is preliminary data.</text>
</comment>
<dbReference type="InterPro" id="IPR014710">
    <property type="entry name" value="RmlC-like_jellyroll"/>
</dbReference>
<reference evidence="1 2" key="1">
    <citation type="journal article" date="2003" name="Int. J. Syst. Evol. Microbiol.">
        <title>Kocuria polaris sp. nov., an orange-pigmented psychrophilic bacterium isolated from an Antarctic cyanobacterial mat sample.</title>
        <authorList>
            <person name="Reddy G.S."/>
            <person name="Prakash J.S."/>
            <person name="Prabahar V."/>
            <person name="Matsumoto G.I."/>
            <person name="Stackebrandt E."/>
            <person name="Shivaji S."/>
        </authorList>
    </citation>
    <scope>NUCLEOTIDE SEQUENCE [LARGE SCALE GENOMIC DNA]</scope>
    <source>
        <strain evidence="1 2">CMS 76or</strain>
    </source>
</reference>
<dbReference type="RefSeq" id="WP_035924242.1">
    <property type="nucleotide sequence ID" value="NZ_JSUH01000003.1"/>
</dbReference>
<gene>
    <name evidence="1" type="ORF">GY22_04295</name>
</gene>